<dbReference type="Gene3D" id="3.90.190.20">
    <property type="entry name" value="Mur ligase, C-terminal domain"/>
    <property type="match status" value="1"/>
</dbReference>
<comment type="pathway">
    <text evidence="4 17">Cofactor biosynthesis; tetrahydrofolylpolyglutamate biosynthesis.</text>
</comment>
<keyword evidence="9 19" id="KW-0479">Metal-binding</keyword>
<keyword evidence="13 19" id="KW-0460">Magnesium</keyword>
<name>A0A812DFZ0_ACAPH</name>
<keyword evidence="15" id="KW-0472">Membrane</keyword>
<dbReference type="OrthoDB" id="5212574at2759"/>
<evidence type="ECO:0000256" key="4">
    <source>
        <dbReference type="ARBA" id="ARBA00005150"/>
    </source>
</evidence>
<evidence type="ECO:0000256" key="13">
    <source>
        <dbReference type="ARBA" id="ARBA00022842"/>
    </source>
</evidence>
<evidence type="ECO:0000256" key="7">
    <source>
        <dbReference type="ARBA" id="ARBA00022563"/>
    </source>
</evidence>
<dbReference type="InterPro" id="IPR001645">
    <property type="entry name" value="Folylpolyglutamate_synth"/>
</dbReference>
<sequence>MTLEDHDQLSVIHVAGTKGKGSTCAYTESILRNCGYKTGFFSSPHLINVTERIRINGAPISKDKFAEYFWHVYSQLEATKGNYEHHQMPGYFQFLTTLAFYVFLKENVDVTILEVGIGGQYDCTNIVRFPVVCGITSIGYDHQNILGSTLDSIAWQKAGIFKPRTPAVTLPQCPKVMSVLLERAQEIGCPLYMVPEFHDYDEISEDFELVSLEPFQHLNISLALQLSKLWLYNHDKGADHKKGFEDCPLLPESESPPVISKDIPLLKNMVQGIKTCEWLGRVQTVKRPGLTYYLDGAHTLQSMKVCCQWFEKKSAAEIKSLSNNEKVVRILIFNLTGSRKPKPLLSLLKNCAFDIAIFITNMLDTNLSEIKESNKCKQFEEIWHDIDSQILTAPESRKNSHRHQITEIFPSLNDAILWCQKGQSENIEQQKPWNSFRPVPTFLREATHVQVLVTGSIHLVGGVLALINHNEKQ</sequence>
<comment type="catalytic activity">
    <reaction evidence="16 17">
        <text>(6S)-5,6,7,8-tetrahydrofolyl-(gamma-L-Glu)(n) + L-glutamate + ATP = (6S)-5,6,7,8-tetrahydrofolyl-(gamma-L-Glu)(n+1) + ADP + phosphate + H(+)</text>
        <dbReference type="Rhea" id="RHEA:10580"/>
        <dbReference type="Rhea" id="RHEA-COMP:14738"/>
        <dbReference type="Rhea" id="RHEA-COMP:14740"/>
        <dbReference type="ChEBI" id="CHEBI:15378"/>
        <dbReference type="ChEBI" id="CHEBI:29985"/>
        <dbReference type="ChEBI" id="CHEBI:30616"/>
        <dbReference type="ChEBI" id="CHEBI:43474"/>
        <dbReference type="ChEBI" id="CHEBI:141005"/>
        <dbReference type="ChEBI" id="CHEBI:456216"/>
        <dbReference type="EC" id="6.3.2.17"/>
    </reaction>
</comment>
<feature type="binding site" evidence="19">
    <location>
        <position position="114"/>
    </location>
    <ligand>
        <name>Mg(2+)</name>
        <dbReference type="ChEBI" id="CHEBI:18420"/>
        <label>1</label>
    </ligand>
</feature>
<dbReference type="InterPro" id="IPR018109">
    <property type="entry name" value="Folylpolyglutamate_synth_CS"/>
</dbReference>
<feature type="binding site" evidence="19">
    <location>
        <position position="142"/>
    </location>
    <ligand>
        <name>Mg(2+)</name>
        <dbReference type="ChEBI" id="CHEBI:18420"/>
        <label>1</label>
    </ligand>
</feature>
<feature type="binding site" evidence="19">
    <location>
        <position position="43"/>
    </location>
    <ligand>
        <name>Mg(2+)</name>
        <dbReference type="ChEBI" id="CHEBI:18420"/>
        <label>1</label>
    </ligand>
</feature>
<keyword evidence="8 17" id="KW-0436">Ligase</keyword>
<dbReference type="EMBL" id="CAHIKZ030003327">
    <property type="protein sequence ID" value="CAE1299061.1"/>
    <property type="molecule type" value="Genomic_DNA"/>
</dbReference>
<dbReference type="GO" id="GO:0004326">
    <property type="term" value="F:tetrahydrofolylpolyglutamate synthase activity"/>
    <property type="evidence" value="ECO:0007669"/>
    <property type="project" value="UniProtKB-EC"/>
</dbReference>
<evidence type="ECO:0000256" key="16">
    <source>
        <dbReference type="ARBA" id="ARBA00047493"/>
    </source>
</evidence>
<dbReference type="GO" id="GO:0005743">
    <property type="term" value="C:mitochondrial inner membrane"/>
    <property type="evidence" value="ECO:0007669"/>
    <property type="project" value="UniProtKB-SubCell"/>
</dbReference>
<evidence type="ECO:0000256" key="19">
    <source>
        <dbReference type="PIRSR" id="PIRSR038895-2"/>
    </source>
</evidence>
<dbReference type="PROSITE" id="PS01012">
    <property type="entry name" value="FOLYLPOLYGLU_SYNT_2"/>
    <property type="match status" value="1"/>
</dbReference>
<comment type="cofactor">
    <cofactor evidence="17">
        <name>a monovalent cation</name>
        <dbReference type="ChEBI" id="CHEBI:60242"/>
    </cofactor>
    <text evidence="17">A monovalent cation.</text>
</comment>
<keyword evidence="7 17" id="KW-0554">One-carbon metabolism</keyword>
<dbReference type="PROSITE" id="PS01011">
    <property type="entry name" value="FOLYLPOLYGLU_SYNT_1"/>
    <property type="match status" value="1"/>
</dbReference>
<dbReference type="PANTHER" id="PTHR11136">
    <property type="entry name" value="FOLYLPOLYGLUTAMATE SYNTHASE-RELATED"/>
    <property type="match status" value="1"/>
</dbReference>
<feature type="binding site" evidence="18">
    <location>
        <position position="295"/>
    </location>
    <ligand>
        <name>ATP</name>
        <dbReference type="ChEBI" id="CHEBI:30616"/>
    </ligand>
</feature>
<dbReference type="NCBIfam" id="TIGR01499">
    <property type="entry name" value="folC"/>
    <property type="match status" value="1"/>
</dbReference>
<comment type="subcellular location">
    <subcellularLocation>
        <location evidence="3">Cytoplasm</location>
    </subcellularLocation>
    <subcellularLocation>
        <location evidence="1">Mitochondrion inner membrane</location>
    </subcellularLocation>
    <subcellularLocation>
        <location evidence="2">Mitochondrion matrix</location>
    </subcellularLocation>
</comment>
<dbReference type="InterPro" id="IPR036565">
    <property type="entry name" value="Mur-like_cat_sf"/>
</dbReference>
<dbReference type="GO" id="GO:0005829">
    <property type="term" value="C:cytosol"/>
    <property type="evidence" value="ECO:0007669"/>
    <property type="project" value="TreeGrafter"/>
</dbReference>
<dbReference type="Gene3D" id="3.40.1190.10">
    <property type="entry name" value="Mur-like, catalytic domain"/>
    <property type="match status" value="1"/>
</dbReference>
<evidence type="ECO:0000256" key="17">
    <source>
        <dbReference type="PIRNR" id="PIRNR038895"/>
    </source>
</evidence>
<keyword evidence="12 18" id="KW-0067">ATP-binding</keyword>
<evidence type="ECO:0000256" key="18">
    <source>
        <dbReference type="PIRSR" id="PIRSR038895-1"/>
    </source>
</evidence>
<dbReference type="GO" id="GO:0005759">
    <property type="term" value="C:mitochondrial matrix"/>
    <property type="evidence" value="ECO:0007669"/>
    <property type="project" value="UniProtKB-SubCell"/>
</dbReference>
<evidence type="ECO:0000256" key="14">
    <source>
        <dbReference type="ARBA" id="ARBA00023128"/>
    </source>
</evidence>
<dbReference type="InterPro" id="IPR036615">
    <property type="entry name" value="Mur_ligase_C_dom_sf"/>
</dbReference>
<evidence type="ECO:0000313" key="21">
    <source>
        <dbReference type="Proteomes" id="UP000597762"/>
    </source>
</evidence>
<dbReference type="GO" id="GO:0005524">
    <property type="term" value="F:ATP binding"/>
    <property type="evidence" value="ECO:0007669"/>
    <property type="project" value="UniProtKB-KW"/>
</dbReference>
<keyword evidence="11" id="KW-0999">Mitochondrion inner membrane</keyword>
<keyword evidence="14" id="KW-0496">Mitochondrion</keyword>
<dbReference type="SUPFAM" id="SSF53244">
    <property type="entry name" value="MurD-like peptide ligases, peptide-binding domain"/>
    <property type="match status" value="1"/>
</dbReference>
<protein>
    <recommendedName>
        <fullName evidence="17">Folylpolyglutamate synthase</fullName>
        <ecNumber evidence="17">6.3.2.17</ecNumber>
    </recommendedName>
    <alternativeName>
        <fullName evidence="17">Folylpoly-gamma-glutamate synthetase</fullName>
    </alternativeName>
    <alternativeName>
        <fullName evidence="17">Tetrahydrofolylpolyglutamate synthase</fullName>
    </alternativeName>
</protein>
<proteinExistence type="inferred from homology"/>
<evidence type="ECO:0000256" key="3">
    <source>
        <dbReference type="ARBA" id="ARBA00004496"/>
    </source>
</evidence>
<evidence type="ECO:0000256" key="6">
    <source>
        <dbReference type="ARBA" id="ARBA00022490"/>
    </source>
</evidence>
<dbReference type="GO" id="GO:0046872">
    <property type="term" value="F:metal ion binding"/>
    <property type="evidence" value="ECO:0007669"/>
    <property type="project" value="UniProtKB-KW"/>
</dbReference>
<accession>A0A812DFZ0</accession>
<organism evidence="20 21">
    <name type="scientific">Acanthosepion pharaonis</name>
    <name type="common">Pharaoh cuttlefish</name>
    <name type="synonym">Sepia pharaonis</name>
    <dbReference type="NCBI Taxonomy" id="158019"/>
    <lineage>
        <taxon>Eukaryota</taxon>
        <taxon>Metazoa</taxon>
        <taxon>Spiralia</taxon>
        <taxon>Lophotrochozoa</taxon>
        <taxon>Mollusca</taxon>
        <taxon>Cephalopoda</taxon>
        <taxon>Coleoidea</taxon>
        <taxon>Decapodiformes</taxon>
        <taxon>Sepiida</taxon>
        <taxon>Sepiina</taxon>
        <taxon>Sepiidae</taxon>
        <taxon>Acanthosepion</taxon>
    </lineage>
</organism>
<comment type="function">
    <text evidence="17">Catalyzes conversion of folates to polyglutamate derivatives allowing concentration of folate compounds in the cell and the intracellular retention of these cofactors, which are important substrates for most of the folate-dependent enzymes that are involved in one-carbon transfer reactions involved in purine, pyrimidine and amino acid synthesis.</text>
</comment>
<evidence type="ECO:0000256" key="11">
    <source>
        <dbReference type="ARBA" id="ARBA00022792"/>
    </source>
</evidence>
<evidence type="ECO:0000256" key="8">
    <source>
        <dbReference type="ARBA" id="ARBA00022598"/>
    </source>
</evidence>
<evidence type="ECO:0000256" key="15">
    <source>
        <dbReference type="ARBA" id="ARBA00023136"/>
    </source>
</evidence>
<reference evidence="20" key="1">
    <citation type="submission" date="2021-01" db="EMBL/GenBank/DDBJ databases">
        <authorList>
            <person name="Li R."/>
            <person name="Bekaert M."/>
        </authorList>
    </citation>
    <scope>NUCLEOTIDE SEQUENCE</scope>
    <source>
        <strain evidence="20">Farmed</strain>
    </source>
</reference>
<comment type="caution">
    <text evidence="20">The sequence shown here is derived from an EMBL/GenBank/DDBJ whole genome shotgun (WGS) entry which is preliminary data.</text>
</comment>
<evidence type="ECO:0000256" key="12">
    <source>
        <dbReference type="ARBA" id="ARBA00022840"/>
    </source>
</evidence>
<feature type="binding site" evidence="18">
    <location>
        <position position="281"/>
    </location>
    <ligand>
        <name>ATP</name>
        <dbReference type="ChEBI" id="CHEBI:30616"/>
    </ligand>
</feature>
<evidence type="ECO:0000313" key="20">
    <source>
        <dbReference type="EMBL" id="CAE1299061.1"/>
    </source>
</evidence>
<evidence type="ECO:0000256" key="2">
    <source>
        <dbReference type="ARBA" id="ARBA00004305"/>
    </source>
</evidence>
<dbReference type="PANTHER" id="PTHR11136:SF5">
    <property type="entry name" value="FOLYLPOLYGLUTAMATE SYNTHASE, MITOCHONDRIAL"/>
    <property type="match status" value="1"/>
</dbReference>
<keyword evidence="10 18" id="KW-0547">Nucleotide-binding</keyword>
<dbReference type="EC" id="6.3.2.17" evidence="17"/>
<keyword evidence="21" id="KW-1185">Reference proteome</keyword>
<dbReference type="Proteomes" id="UP000597762">
    <property type="component" value="Unassembled WGS sequence"/>
</dbReference>
<dbReference type="GO" id="GO:0006730">
    <property type="term" value="P:one-carbon metabolic process"/>
    <property type="evidence" value="ECO:0007669"/>
    <property type="project" value="UniProtKB-KW"/>
</dbReference>
<dbReference type="PIRSF" id="PIRSF038895">
    <property type="entry name" value="FPGS"/>
    <property type="match status" value="1"/>
</dbReference>
<comment type="similarity">
    <text evidence="5 17">Belongs to the folylpolyglutamate synthase family.</text>
</comment>
<keyword evidence="6" id="KW-0963">Cytoplasm</keyword>
<dbReference type="AlphaFoldDB" id="A0A812DFZ0"/>
<dbReference type="UniPathway" id="UPA00850"/>
<evidence type="ECO:0000256" key="10">
    <source>
        <dbReference type="ARBA" id="ARBA00022741"/>
    </source>
</evidence>
<dbReference type="SUPFAM" id="SSF53623">
    <property type="entry name" value="MurD-like peptide ligases, catalytic domain"/>
    <property type="match status" value="1"/>
</dbReference>
<evidence type="ECO:0000256" key="5">
    <source>
        <dbReference type="ARBA" id="ARBA00008276"/>
    </source>
</evidence>
<evidence type="ECO:0000256" key="1">
    <source>
        <dbReference type="ARBA" id="ARBA00004273"/>
    </source>
</evidence>
<evidence type="ECO:0000256" key="9">
    <source>
        <dbReference type="ARBA" id="ARBA00022723"/>
    </source>
</evidence>
<dbReference type="InterPro" id="IPR023600">
    <property type="entry name" value="Folylpolyglutamate_synth_euk"/>
</dbReference>
<gene>
    <name evidence="20" type="ORF">SPHA_52988</name>
</gene>